<dbReference type="Gene3D" id="1.10.10.10">
    <property type="entry name" value="Winged helix-like DNA-binding domain superfamily/Winged helix DNA-binding domain"/>
    <property type="match status" value="1"/>
</dbReference>
<dbReference type="EMBL" id="MLCO01000094">
    <property type="protein sequence ID" value="ONG53781.1"/>
    <property type="molecule type" value="Genomic_DNA"/>
</dbReference>
<dbReference type="CDD" id="cd08422">
    <property type="entry name" value="PBP2_CrgA_like"/>
    <property type="match status" value="1"/>
</dbReference>
<dbReference type="SUPFAM" id="SSF46785">
    <property type="entry name" value="Winged helix' DNA-binding domain"/>
    <property type="match status" value="1"/>
</dbReference>
<evidence type="ECO:0000313" key="6">
    <source>
        <dbReference type="EMBL" id="ONG53781.1"/>
    </source>
</evidence>
<reference evidence="6 7" key="1">
    <citation type="submission" date="2016-10" db="EMBL/GenBank/DDBJ databases">
        <title>Draft Genome sequence of Roseomonas sp. strain M3.</title>
        <authorList>
            <person name="Subhash Y."/>
            <person name="Lee S."/>
        </authorList>
    </citation>
    <scope>NUCLEOTIDE SEQUENCE [LARGE SCALE GENOMIC DNA]</scope>
    <source>
        <strain evidence="6 7">M3</strain>
    </source>
</reference>
<dbReference type="InterPro" id="IPR058163">
    <property type="entry name" value="LysR-type_TF_proteobact-type"/>
</dbReference>
<evidence type="ECO:0000256" key="4">
    <source>
        <dbReference type="ARBA" id="ARBA00023163"/>
    </source>
</evidence>
<keyword evidence="2" id="KW-0805">Transcription regulation</keyword>
<evidence type="ECO:0000256" key="3">
    <source>
        <dbReference type="ARBA" id="ARBA00023125"/>
    </source>
</evidence>
<organism evidence="6 7">
    <name type="scientific">Teichococcus deserti</name>
    <dbReference type="NCBI Taxonomy" id="1817963"/>
    <lineage>
        <taxon>Bacteria</taxon>
        <taxon>Pseudomonadati</taxon>
        <taxon>Pseudomonadota</taxon>
        <taxon>Alphaproteobacteria</taxon>
        <taxon>Acetobacterales</taxon>
        <taxon>Roseomonadaceae</taxon>
        <taxon>Roseomonas</taxon>
    </lineage>
</organism>
<dbReference type="GO" id="GO:0006351">
    <property type="term" value="P:DNA-templated transcription"/>
    <property type="evidence" value="ECO:0007669"/>
    <property type="project" value="TreeGrafter"/>
</dbReference>
<dbReference type="PANTHER" id="PTHR30537:SF5">
    <property type="entry name" value="HTH-TYPE TRANSCRIPTIONAL ACTIVATOR TTDR-RELATED"/>
    <property type="match status" value="1"/>
</dbReference>
<dbReference type="PRINTS" id="PR00039">
    <property type="entry name" value="HTHLYSR"/>
</dbReference>
<dbReference type="AlphaFoldDB" id="A0A1V2H2N0"/>
<evidence type="ECO:0000256" key="1">
    <source>
        <dbReference type="ARBA" id="ARBA00009437"/>
    </source>
</evidence>
<dbReference type="InterPro" id="IPR036388">
    <property type="entry name" value="WH-like_DNA-bd_sf"/>
</dbReference>
<dbReference type="GO" id="GO:0043565">
    <property type="term" value="F:sequence-specific DNA binding"/>
    <property type="evidence" value="ECO:0007669"/>
    <property type="project" value="TreeGrafter"/>
</dbReference>
<keyword evidence="4" id="KW-0804">Transcription</keyword>
<evidence type="ECO:0000259" key="5">
    <source>
        <dbReference type="PROSITE" id="PS50931"/>
    </source>
</evidence>
<dbReference type="Pfam" id="PF00126">
    <property type="entry name" value="HTH_1"/>
    <property type="match status" value="1"/>
</dbReference>
<evidence type="ECO:0000256" key="2">
    <source>
        <dbReference type="ARBA" id="ARBA00023015"/>
    </source>
</evidence>
<feature type="domain" description="HTH lysR-type" evidence="5">
    <location>
        <begin position="1"/>
        <end position="59"/>
    </location>
</feature>
<keyword evidence="3" id="KW-0238">DNA-binding</keyword>
<dbReference type="InterPro" id="IPR005119">
    <property type="entry name" value="LysR_subst-bd"/>
</dbReference>
<accession>A0A1V2H2N0</accession>
<dbReference type="PANTHER" id="PTHR30537">
    <property type="entry name" value="HTH-TYPE TRANSCRIPTIONAL REGULATOR"/>
    <property type="match status" value="1"/>
</dbReference>
<protein>
    <recommendedName>
        <fullName evidence="5">HTH lysR-type domain-containing protein</fullName>
    </recommendedName>
</protein>
<keyword evidence="7" id="KW-1185">Reference proteome</keyword>
<dbReference type="FunFam" id="1.10.10.10:FF:000001">
    <property type="entry name" value="LysR family transcriptional regulator"/>
    <property type="match status" value="1"/>
</dbReference>
<dbReference type="GO" id="GO:0003700">
    <property type="term" value="F:DNA-binding transcription factor activity"/>
    <property type="evidence" value="ECO:0007669"/>
    <property type="project" value="InterPro"/>
</dbReference>
<dbReference type="Gene3D" id="3.40.190.290">
    <property type="match status" value="1"/>
</dbReference>
<dbReference type="SUPFAM" id="SSF53850">
    <property type="entry name" value="Periplasmic binding protein-like II"/>
    <property type="match status" value="1"/>
</dbReference>
<name>A0A1V2H2N0_9PROT</name>
<evidence type="ECO:0000313" key="7">
    <source>
        <dbReference type="Proteomes" id="UP000188879"/>
    </source>
</evidence>
<proteinExistence type="inferred from homology"/>
<dbReference type="Pfam" id="PF03466">
    <property type="entry name" value="LysR_substrate"/>
    <property type="match status" value="1"/>
</dbReference>
<dbReference type="Proteomes" id="UP000188879">
    <property type="component" value="Unassembled WGS sequence"/>
</dbReference>
<comment type="caution">
    <text evidence="6">The sequence shown here is derived from an EMBL/GenBank/DDBJ whole genome shotgun (WGS) entry which is preliminary data.</text>
</comment>
<dbReference type="PROSITE" id="PS50931">
    <property type="entry name" value="HTH_LYSR"/>
    <property type="match status" value="1"/>
</dbReference>
<sequence length="298" mass="32893">MDRLAEMRVFVRAVEDGGFSAAGRALSLTPSAVSKLVARLENRLGVVLFNRSLRSLALTPEGEAFYPAALQALAAVEEAEARAQGGRLTGEVLRIRSVPTFAIHLLAPLVPEFRRQHPGLRLEFVLGNEPGNLLEGGVDLAISIGELPDSSLVARRVTTMRWIICASPRYLAEHGTPKTPAELAEHECLNFNKRMPWSTWSFRGADHSVSRIPARGGVTANQGQMLMALAVAGVGIARLADFQIREALSEGKLVRLFPEQEPRMEEAIYAVHQGRRHPSPRLRFFLDFLEEEFSRRPG</sequence>
<gene>
    <name evidence="6" type="ORF">BKE38_11485</name>
</gene>
<dbReference type="InterPro" id="IPR036390">
    <property type="entry name" value="WH_DNA-bd_sf"/>
</dbReference>
<dbReference type="InterPro" id="IPR000847">
    <property type="entry name" value="LysR_HTH_N"/>
</dbReference>
<dbReference type="RefSeq" id="WP_076957493.1">
    <property type="nucleotide sequence ID" value="NZ_MLCO01000094.1"/>
</dbReference>
<comment type="similarity">
    <text evidence="1">Belongs to the LysR transcriptional regulatory family.</text>
</comment>